<dbReference type="Proteomes" id="UP000325517">
    <property type="component" value="Chromosome"/>
</dbReference>
<dbReference type="KEGG" id="psyo:PB01_12410"/>
<dbReference type="Pfam" id="PF05137">
    <property type="entry name" value="PilN"/>
    <property type="match status" value="1"/>
</dbReference>
<evidence type="ECO:0000256" key="1">
    <source>
        <dbReference type="SAM" id="Phobius"/>
    </source>
</evidence>
<keyword evidence="1" id="KW-0812">Transmembrane</keyword>
<reference evidence="2 3" key="1">
    <citation type="submission" date="2018-07" db="EMBL/GenBank/DDBJ databases">
        <title>Complete genome sequence of Psychrobacillus sp. PB01, isolated from iceberg, and comparative genome analysis of Psychrobacillus strains.</title>
        <authorList>
            <person name="Lee P.C."/>
        </authorList>
    </citation>
    <scope>NUCLEOTIDE SEQUENCE [LARGE SCALE GENOMIC DNA]</scope>
    <source>
        <strain evidence="2 3">PB01</strain>
    </source>
</reference>
<feature type="transmembrane region" description="Helical" evidence="1">
    <location>
        <begin position="20"/>
        <end position="40"/>
    </location>
</feature>
<gene>
    <name evidence="2" type="ORF">PB01_12410</name>
</gene>
<sequence length="196" mass="21824">MVPEINLLPKMERRRSNNLFVILGVILFVVLILSISMQLFTSKKDINALTTEETQLAVERDVLSAQVSSTNLTEGQGSLSSAVDFVEGVSYPVSPLMDEVQSLLVDNTYLRDYQFDETGVILSADFETMNDLSIFIEKLIESSYFADVKVEQISSFEPVDNADEVKGTDFDVQARYSATLNLSIDQTFLSKGGARR</sequence>
<dbReference type="RefSeq" id="WP_151700476.1">
    <property type="nucleotide sequence ID" value="NZ_CP031223.1"/>
</dbReference>
<dbReference type="InterPro" id="IPR007813">
    <property type="entry name" value="PilN"/>
</dbReference>
<organism evidence="2 3">
    <name type="scientific">Psychrobacillus glaciei</name>
    <dbReference type="NCBI Taxonomy" id="2283160"/>
    <lineage>
        <taxon>Bacteria</taxon>
        <taxon>Bacillati</taxon>
        <taxon>Bacillota</taxon>
        <taxon>Bacilli</taxon>
        <taxon>Bacillales</taxon>
        <taxon>Bacillaceae</taxon>
        <taxon>Psychrobacillus</taxon>
    </lineage>
</organism>
<keyword evidence="1" id="KW-0472">Membrane</keyword>
<evidence type="ECO:0000313" key="3">
    <source>
        <dbReference type="Proteomes" id="UP000325517"/>
    </source>
</evidence>
<keyword evidence="1" id="KW-1133">Transmembrane helix</keyword>
<evidence type="ECO:0000313" key="2">
    <source>
        <dbReference type="EMBL" id="QFF99569.1"/>
    </source>
</evidence>
<dbReference type="EMBL" id="CP031223">
    <property type="protein sequence ID" value="QFF99569.1"/>
    <property type="molecule type" value="Genomic_DNA"/>
</dbReference>
<name>A0A5J6SPC2_9BACI</name>
<proteinExistence type="predicted"/>
<dbReference type="OrthoDB" id="2971140at2"/>
<dbReference type="AlphaFoldDB" id="A0A5J6SPC2"/>
<protein>
    <submittedName>
        <fullName evidence="2">Malate synthase</fullName>
    </submittedName>
</protein>
<keyword evidence="3" id="KW-1185">Reference proteome</keyword>
<accession>A0A5J6SPC2</accession>